<gene>
    <name evidence="2" type="ORF">RM543_16475</name>
</gene>
<sequence>MNSHRLRFCNDAGITRDLGLYDDPDAFYAEHRQMSGVGRGGLYRHAIRRCMNARVANIRRGRVPSILDGGLDAPPADAGPRAGAS</sequence>
<feature type="compositionally biased region" description="Low complexity" evidence="1">
    <location>
        <begin position="67"/>
        <end position="85"/>
    </location>
</feature>
<accession>A0ABU3DKN8</accession>
<reference evidence="2 3" key="1">
    <citation type="submission" date="2023-09" db="EMBL/GenBank/DDBJ databases">
        <authorList>
            <person name="Rey-Velasco X."/>
        </authorList>
    </citation>
    <scope>NUCLEOTIDE SEQUENCE [LARGE SCALE GENOMIC DNA]</scope>
    <source>
        <strain evidence="2 3">F158</strain>
    </source>
</reference>
<keyword evidence="3" id="KW-1185">Reference proteome</keyword>
<evidence type="ECO:0000313" key="3">
    <source>
        <dbReference type="Proteomes" id="UP001265259"/>
    </source>
</evidence>
<evidence type="ECO:0000256" key="1">
    <source>
        <dbReference type="SAM" id="MobiDB-lite"/>
    </source>
</evidence>
<comment type="caution">
    <text evidence="2">The sequence shown here is derived from an EMBL/GenBank/DDBJ whole genome shotgun (WGS) entry which is preliminary data.</text>
</comment>
<proteinExistence type="predicted"/>
<dbReference type="EMBL" id="JAVRHL010000004">
    <property type="protein sequence ID" value="MDT0684279.1"/>
    <property type="molecule type" value="Genomic_DNA"/>
</dbReference>
<name>A0ABU3DKN8_9RHOB</name>
<evidence type="ECO:0000313" key="2">
    <source>
        <dbReference type="EMBL" id="MDT0684279.1"/>
    </source>
</evidence>
<dbReference type="Proteomes" id="UP001265259">
    <property type="component" value="Unassembled WGS sequence"/>
</dbReference>
<organism evidence="2 3">
    <name type="scientific">Tropicimonas omnivorans</name>
    <dbReference type="NCBI Taxonomy" id="3075590"/>
    <lineage>
        <taxon>Bacteria</taxon>
        <taxon>Pseudomonadati</taxon>
        <taxon>Pseudomonadota</taxon>
        <taxon>Alphaproteobacteria</taxon>
        <taxon>Rhodobacterales</taxon>
        <taxon>Roseobacteraceae</taxon>
        <taxon>Tropicimonas</taxon>
    </lineage>
</organism>
<dbReference type="RefSeq" id="WP_311693618.1">
    <property type="nucleotide sequence ID" value="NZ_JAVRHL010000004.1"/>
</dbReference>
<protein>
    <submittedName>
        <fullName evidence="2">Uncharacterized protein</fullName>
    </submittedName>
</protein>
<feature type="region of interest" description="Disordered" evidence="1">
    <location>
        <begin position="66"/>
        <end position="85"/>
    </location>
</feature>